<accession>A0ABU1D7V0</accession>
<feature type="region of interest" description="Disordered" evidence="1">
    <location>
        <begin position="1"/>
        <end position="64"/>
    </location>
</feature>
<keyword evidence="3" id="KW-1185">Reference proteome</keyword>
<comment type="caution">
    <text evidence="2">The sequence shown here is derived from an EMBL/GenBank/DDBJ whole genome shotgun (WGS) entry which is preliminary data.</text>
</comment>
<dbReference type="RefSeq" id="WP_347287297.1">
    <property type="nucleotide sequence ID" value="NZ_JAUZQE010000027.1"/>
</dbReference>
<name>A0ABU1D7V0_9BURK</name>
<evidence type="ECO:0000256" key="1">
    <source>
        <dbReference type="SAM" id="MobiDB-lite"/>
    </source>
</evidence>
<dbReference type="Proteomes" id="UP001232156">
    <property type="component" value="Unassembled WGS sequence"/>
</dbReference>
<organism evidence="2 3">
    <name type="scientific">Yanghanlia caeni</name>
    <dbReference type="NCBI Taxonomy" id="3064283"/>
    <lineage>
        <taxon>Bacteria</taxon>
        <taxon>Pseudomonadati</taxon>
        <taxon>Pseudomonadota</taxon>
        <taxon>Betaproteobacteria</taxon>
        <taxon>Burkholderiales</taxon>
        <taxon>Alcaligenaceae</taxon>
        <taxon>Yanghanlia</taxon>
    </lineage>
</organism>
<proteinExistence type="predicted"/>
<evidence type="ECO:0008006" key="4">
    <source>
        <dbReference type="Google" id="ProtNLM"/>
    </source>
</evidence>
<dbReference type="EMBL" id="JAUZQE010000027">
    <property type="protein sequence ID" value="MDR4126526.1"/>
    <property type="molecule type" value="Genomic_DNA"/>
</dbReference>
<gene>
    <name evidence="2" type="ORF">Q8947_11095</name>
</gene>
<evidence type="ECO:0000313" key="2">
    <source>
        <dbReference type="EMBL" id="MDR4126526.1"/>
    </source>
</evidence>
<feature type="compositionally biased region" description="Basic and acidic residues" evidence="1">
    <location>
        <begin position="29"/>
        <end position="41"/>
    </location>
</feature>
<sequence length="188" mass="20155">MTMTERRIDLNIGLTPNMPDLNQSGSGTPRREASDADRRAFEQSLEQQDSLPAGKAADTEPVPKPFNLFPGAFVPSSTHASQAPDGLAQALNEAADRMLVGDGGSGRREVRLDLKAEVLPGVTVSIYEEQGCLVAEFVCSRESSREILNRCAQALANELAQSLSRDTLVRVGTDDPEDRCLLEAASAA</sequence>
<protein>
    <recommendedName>
        <fullName evidence="4">Flagellar hook-length control protein FliK</fullName>
    </recommendedName>
</protein>
<reference evidence="2 3" key="1">
    <citation type="submission" date="2023-08" db="EMBL/GenBank/DDBJ databases">
        <title>Alcaligenaceae gen. nov., a novel taxon isolated from the sludge of Yixing Pesticide Factory.</title>
        <authorList>
            <person name="Ruan L."/>
        </authorList>
    </citation>
    <scope>NUCLEOTIDE SEQUENCE [LARGE SCALE GENOMIC DNA]</scope>
    <source>
        <strain evidence="2 3">LG-2</strain>
    </source>
</reference>
<evidence type="ECO:0000313" key="3">
    <source>
        <dbReference type="Proteomes" id="UP001232156"/>
    </source>
</evidence>